<evidence type="ECO:0000256" key="1">
    <source>
        <dbReference type="SAM" id="SignalP"/>
    </source>
</evidence>
<sequence>MRIGVSLSLLPLLLQLAAALYYKARPLMCPVTVEVEQLEKMLEATQLEVVTTPFLVSKVQLNTVYESRPVSVTHVALETVTAKPLQLDVTEVQLVLETVPLTDVKVSTVTLTLSHTLVERFTLTATNYVTHVETLAAPETVQETVTAVQTQVAIVTQREMDMVTSTLTQTEAVLQTELVVEVVSSSLVATTTTQLQVDTFTSTHVLTKMITQTICPPPSQFY</sequence>
<name>A0A5B7IAJ1_PORTR</name>
<dbReference type="AlphaFoldDB" id="A0A5B7IAJ1"/>
<evidence type="ECO:0008006" key="4">
    <source>
        <dbReference type="Google" id="ProtNLM"/>
    </source>
</evidence>
<feature type="chain" id="PRO_5022797231" description="Zonadhesin" evidence="1">
    <location>
        <begin position="20"/>
        <end position="222"/>
    </location>
</feature>
<evidence type="ECO:0000313" key="2">
    <source>
        <dbReference type="EMBL" id="MPC78527.1"/>
    </source>
</evidence>
<dbReference type="Proteomes" id="UP000324222">
    <property type="component" value="Unassembled WGS sequence"/>
</dbReference>
<feature type="signal peptide" evidence="1">
    <location>
        <begin position="1"/>
        <end position="19"/>
    </location>
</feature>
<proteinExistence type="predicted"/>
<accession>A0A5B7IAJ1</accession>
<keyword evidence="1" id="KW-0732">Signal</keyword>
<gene>
    <name evidence="2" type="ORF">E2C01_073015</name>
</gene>
<protein>
    <recommendedName>
        <fullName evidence="4">Zonadhesin</fullName>
    </recommendedName>
</protein>
<dbReference type="EMBL" id="VSRR010048675">
    <property type="protein sequence ID" value="MPC78527.1"/>
    <property type="molecule type" value="Genomic_DNA"/>
</dbReference>
<organism evidence="2 3">
    <name type="scientific">Portunus trituberculatus</name>
    <name type="common">Swimming crab</name>
    <name type="synonym">Neptunus trituberculatus</name>
    <dbReference type="NCBI Taxonomy" id="210409"/>
    <lineage>
        <taxon>Eukaryota</taxon>
        <taxon>Metazoa</taxon>
        <taxon>Ecdysozoa</taxon>
        <taxon>Arthropoda</taxon>
        <taxon>Crustacea</taxon>
        <taxon>Multicrustacea</taxon>
        <taxon>Malacostraca</taxon>
        <taxon>Eumalacostraca</taxon>
        <taxon>Eucarida</taxon>
        <taxon>Decapoda</taxon>
        <taxon>Pleocyemata</taxon>
        <taxon>Brachyura</taxon>
        <taxon>Eubrachyura</taxon>
        <taxon>Portunoidea</taxon>
        <taxon>Portunidae</taxon>
        <taxon>Portuninae</taxon>
        <taxon>Portunus</taxon>
    </lineage>
</organism>
<keyword evidence="3" id="KW-1185">Reference proteome</keyword>
<evidence type="ECO:0000313" key="3">
    <source>
        <dbReference type="Proteomes" id="UP000324222"/>
    </source>
</evidence>
<reference evidence="2 3" key="1">
    <citation type="submission" date="2019-05" db="EMBL/GenBank/DDBJ databases">
        <title>Another draft genome of Portunus trituberculatus and its Hox gene families provides insights of decapod evolution.</title>
        <authorList>
            <person name="Jeong J.-H."/>
            <person name="Song I."/>
            <person name="Kim S."/>
            <person name="Choi T."/>
            <person name="Kim D."/>
            <person name="Ryu S."/>
            <person name="Kim W."/>
        </authorList>
    </citation>
    <scope>NUCLEOTIDE SEQUENCE [LARGE SCALE GENOMIC DNA]</scope>
    <source>
        <tissue evidence="2">Muscle</tissue>
    </source>
</reference>
<comment type="caution">
    <text evidence="2">The sequence shown here is derived from an EMBL/GenBank/DDBJ whole genome shotgun (WGS) entry which is preliminary data.</text>
</comment>